<feature type="transmembrane region" description="Helical" evidence="1">
    <location>
        <begin position="41"/>
        <end position="59"/>
    </location>
</feature>
<dbReference type="Proteomes" id="UP000785679">
    <property type="component" value="Unassembled WGS sequence"/>
</dbReference>
<keyword evidence="3" id="KW-1185">Reference proteome</keyword>
<evidence type="ECO:0000313" key="3">
    <source>
        <dbReference type="Proteomes" id="UP000785679"/>
    </source>
</evidence>
<proteinExistence type="predicted"/>
<name>A0A8J8T8W0_HALGN</name>
<sequence>MPLVEGINTYSTIGRYWIPITLTKWTILIVALITLREYPALQIIIIAPLLIFSQALMIVGKPLDSKMENIVSLFNEIMASLYLYGLFTLTDSMGKNQIKEECGFALLVLVIFTISLNIIKVMLHLVSYINCKNIKKKFSKKLKDQVIQLKPMQTNQSDFQVIKNQTFDGLFKMPDFENLQHDQIQRKVIISIAPVNSIDRLAKLYQNQRVIRY</sequence>
<keyword evidence="1" id="KW-0812">Transmembrane</keyword>
<keyword evidence="1" id="KW-1133">Transmembrane helix</keyword>
<keyword evidence="1" id="KW-0472">Membrane</keyword>
<feature type="transmembrane region" description="Helical" evidence="1">
    <location>
        <begin position="16"/>
        <end position="35"/>
    </location>
</feature>
<accession>A0A8J8T8W0</accession>
<gene>
    <name evidence="2" type="ORF">FGO68_gene10972</name>
</gene>
<protein>
    <submittedName>
        <fullName evidence="2">Uncharacterized protein</fullName>
    </submittedName>
</protein>
<feature type="transmembrane region" description="Helical" evidence="1">
    <location>
        <begin position="71"/>
        <end position="89"/>
    </location>
</feature>
<reference evidence="2" key="1">
    <citation type="submission" date="2019-06" db="EMBL/GenBank/DDBJ databases">
        <authorList>
            <person name="Zheng W."/>
        </authorList>
    </citation>
    <scope>NUCLEOTIDE SEQUENCE</scope>
    <source>
        <strain evidence="2">QDHG01</strain>
    </source>
</reference>
<dbReference type="EMBL" id="RRYP01001557">
    <property type="protein sequence ID" value="TNV85776.1"/>
    <property type="molecule type" value="Genomic_DNA"/>
</dbReference>
<evidence type="ECO:0000313" key="2">
    <source>
        <dbReference type="EMBL" id="TNV85776.1"/>
    </source>
</evidence>
<comment type="caution">
    <text evidence="2">The sequence shown here is derived from an EMBL/GenBank/DDBJ whole genome shotgun (WGS) entry which is preliminary data.</text>
</comment>
<dbReference type="OrthoDB" id="327433at2759"/>
<evidence type="ECO:0000256" key="1">
    <source>
        <dbReference type="SAM" id="Phobius"/>
    </source>
</evidence>
<organism evidence="2 3">
    <name type="scientific">Halteria grandinella</name>
    <dbReference type="NCBI Taxonomy" id="5974"/>
    <lineage>
        <taxon>Eukaryota</taxon>
        <taxon>Sar</taxon>
        <taxon>Alveolata</taxon>
        <taxon>Ciliophora</taxon>
        <taxon>Intramacronucleata</taxon>
        <taxon>Spirotrichea</taxon>
        <taxon>Stichotrichia</taxon>
        <taxon>Sporadotrichida</taxon>
        <taxon>Halteriidae</taxon>
        <taxon>Halteria</taxon>
    </lineage>
</organism>
<dbReference type="AlphaFoldDB" id="A0A8J8T8W0"/>
<feature type="transmembrane region" description="Helical" evidence="1">
    <location>
        <begin position="104"/>
        <end position="131"/>
    </location>
</feature>